<name>A0AAE3MGK2_9BACT</name>
<dbReference type="InterPro" id="IPR039329">
    <property type="entry name" value="SIAE"/>
</dbReference>
<dbReference type="GO" id="GO:0001681">
    <property type="term" value="F:sialate O-acetylesterase activity"/>
    <property type="evidence" value="ECO:0007669"/>
    <property type="project" value="InterPro"/>
</dbReference>
<feature type="domain" description="Sialate O-acetylesterase" evidence="3">
    <location>
        <begin position="112"/>
        <end position="358"/>
    </location>
</feature>
<dbReference type="AlphaFoldDB" id="A0AAE3MGK2"/>
<proteinExistence type="predicted"/>
<evidence type="ECO:0000313" key="5">
    <source>
        <dbReference type="Proteomes" id="UP001207408"/>
    </source>
</evidence>
<comment type="caution">
    <text evidence="4">The sequence shown here is derived from an EMBL/GenBank/DDBJ whole genome shotgun (WGS) entry which is preliminary data.</text>
</comment>
<dbReference type="PROSITE" id="PS51257">
    <property type="entry name" value="PROKAR_LIPOPROTEIN"/>
    <property type="match status" value="1"/>
</dbReference>
<gene>
    <name evidence="4" type="ORF">OM074_13405</name>
</gene>
<sequence>MKIKSRKTKSSLVLGLLLVISCSGVRANISLPAIFGNHMVMQQNAEVKLWGWGKPLEGVKVKTSWSADTLHTVVTQNGNWSVSLQTPSAGETHEIAIQGYNKVEIKDVLMGEVWLCSGQSNMEWSVDHGIINGEEAAREAENNEIRLFHVVWKSSPYPCIDLDGQWVKCTPETMRPFSAIGYFFGKELNKKLNCPVGLISSNWGGTPIEAWIPEYEIRSRKKLNDAANKLPHFAWAPNEVAYTYNAMIAPLLPFSIKGVLWYQGEANVDNAYVYTDMLELLVKTWRDKFNTEFDFYYAQIAPFMHYQNDDGVKVRDAQRRALDRISNSAMVVLSDIGDTTDIHPRKKIDAGKRFAQVALNKTYGYEEYPVSGPLFKDYLIKENKIEVLFDYSDGLYCSDKKLTMFELAGEDLQWYPAKAVIKQGKVVVSSGKVSRPVHVRFAWTNAATPNLFNKYNLPASGFTTLEWRNVKHSL</sequence>
<dbReference type="Pfam" id="PF03629">
    <property type="entry name" value="SASA"/>
    <property type="match status" value="1"/>
</dbReference>
<evidence type="ECO:0000256" key="2">
    <source>
        <dbReference type="SAM" id="SignalP"/>
    </source>
</evidence>
<organism evidence="4 5">
    <name type="scientific">Plebeiibacterium marinum</name>
    <dbReference type="NCBI Taxonomy" id="2992111"/>
    <lineage>
        <taxon>Bacteria</taxon>
        <taxon>Pseudomonadati</taxon>
        <taxon>Bacteroidota</taxon>
        <taxon>Bacteroidia</taxon>
        <taxon>Marinilabiliales</taxon>
        <taxon>Marinilabiliaceae</taxon>
        <taxon>Plebeiibacterium</taxon>
    </lineage>
</organism>
<dbReference type="Proteomes" id="UP001207408">
    <property type="component" value="Unassembled WGS sequence"/>
</dbReference>
<dbReference type="EMBL" id="JAPDPI010000027">
    <property type="protein sequence ID" value="MCW3806627.1"/>
    <property type="molecule type" value="Genomic_DNA"/>
</dbReference>
<evidence type="ECO:0000256" key="1">
    <source>
        <dbReference type="ARBA" id="ARBA00022801"/>
    </source>
</evidence>
<dbReference type="PANTHER" id="PTHR22901:SF0">
    <property type="entry name" value="SIALATE O-ACETYLESTERASE"/>
    <property type="match status" value="1"/>
</dbReference>
<dbReference type="Gene3D" id="3.40.50.1110">
    <property type="entry name" value="SGNH hydrolase"/>
    <property type="match status" value="1"/>
</dbReference>
<dbReference type="GO" id="GO:0005975">
    <property type="term" value="P:carbohydrate metabolic process"/>
    <property type="evidence" value="ECO:0007669"/>
    <property type="project" value="TreeGrafter"/>
</dbReference>
<keyword evidence="1" id="KW-0378">Hydrolase</keyword>
<feature type="signal peptide" evidence="2">
    <location>
        <begin position="1"/>
        <end position="27"/>
    </location>
</feature>
<protein>
    <submittedName>
        <fullName evidence="4">Sialate O-acetylesterase</fullName>
    </submittedName>
</protein>
<reference evidence="4" key="1">
    <citation type="submission" date="2022-10" db="EMBL/GenBank/DDBJ databases">
        <authorList>
            <person name="Yu W.X."/>
        </authorList>
    </citation>
    <scope>NUCLEOTIDE SEQUENCE</scope>
    <source>
        <strain evidence="4">D04</strain>
    </source>
</reference>
<evidence type="ECO:0000313" key="4">
    <source>
        <dbReference type="EMBL" id="MCW3806627.1"/>
    </source>
</evidence>
<dbReference type="InterPro" id="IPR005181">
    <property type="entry name" value="SASA"/>
</dbReference>
<dbReference type="PANTHER" id="PTHR22901">
    <property type="entry name" value="SIALATE O-ACETYLESTERASE"/>
    <property type="match status" value="1"/>
</dbReference>
<keyword evidence="5" id="KW-1185">Reference proteome</keyword>
<feature type="chain" id="PRO_5042221550" evidence="2">
    <location>
        <begin position="28"/>
        <end position="474"/>
    </location>
</feature>
<keyword evidence="2" id="KW-0732">Signal</keyword>
<dbReference type="InterPro" id="IPR036514">
    <property type="entry name" value="SGNH_hydro_sf"/>
</dbReference>
<dbReference type="SUPFAM" id="SSF52266">
    <property type="entry name" value="SGNH hydrolase"/>
    <property type="match status" value="1"/>
</dbReference>
<accession>A0AAE3MGK2</accession>
<dbReference type="RefSeq" id="WP_301200237.1">
    <property type="nucleotide sequence ID" value="NZ_JAPDPI010000027.1"/>
</dbReference>
<evidence type="ECO:0000259" key="3">
    <source>
        <dbReference type="Pfam" id="PF03629"/>
    </source>
</evidence>